<protein>
    <submittedName>
        <fullName evidence="3">Uncharacterized protein</fullName>
    </submittedName>
</protein>
<feature type="transmembrane region" description="Helical" evidence="2">
    <location>
        <begin position="88"/>
        <end position="109"/>
    </location>
</feature>
<sequence>MSTQDNPPSGQDDRQFGTPPGSTGGTSPSGQQGTWQQNDGRTPYGQVGQPGHTGQYGYQAAQPYAYPGGGAGLRPAEKGPAPAEVVRAYYLIVAAGVLSLVASIISALTTEVPDIAGASIGVGLGIVFAALFAAVYVVLAVFIRKGHNWARITATVLAALNVLSVLSSFLLMPLVGRAAELSDQPLATPSGLSLTLGVIVMLLGVAGVVLTYLRPSRPYFAPRRLGY</sequence>
<organism evidence="3 4">
    <name type="scientific">Arthrobacter burdickii</name>
    <dbReference type="NCBI Taxonomy" id="3035920"/>
    <lineage>
        <taxon>Bacteria</taxon>
        <taxon>Bacillati</taxon>
        <taxon>Actinomycetota</taxon>
        <taxon>Actinomycetes</taxon>
        <taxon>Micrococcales</taxon>
        <taxon>Micrococcaceae</taxon>
        <taxon>Arthrobacter</taxon>
    </lineage>
</organism>
<evidence type="ECO:0000313" key="3">
    <source>
        <dbReference type="EMBL" id="MDN4610528.1"/>
    </source>
</evidence>
<evidence type="ECO:0000256" key="1">
    <source>
        <dbReference type="SAM" id="MobiDB-lite"/>
    </source>
</evidence>
<dbReference type="EMBL" id="JAROCG010000001">
    <property type="protein sequence ID" value="MDN4610528.1"/>
    <property type="molecule type" value="Genomic_DNA"/>
</dbReference>
<feature type="transmembrane region" description="Helical" evidence="2">
    <location>
        <begin position="115"/>
        <end position="142"/>
    </location>
</feature>
<name>A0ABT8K0G9_9MICC</name>
<evidence type="ECO:0000313" key="4">
    <source>
        <dbReference type="Proteomes" id="UP001174209"/>
    </source>
</evidence>
<feature type="transmembrane region" description="Helical" evidence="2">
    <location>
        <begin position="192"/>
        <end position="213"/>
    </location>
</feature>
<comment type="caution">
    <text evidence="3">The sequence shown here is derived from an EMBL/GenBank/DDBJ whole genome shotgun (WGS) entry which is preliminary data.</text>
</comment>
<dbReference type="Proteomes" id="UP001174209">
    <property type="component" value="Unassembled WGS sequence"/>
</dbReference>
<reference evidence="3" key="1">
    <citation type="submission" date="2023-06" db="EMBL/GenBank/DDBJ databases">
        <title>MT1 and MT2 Draft Genomes of Novel Species.</title>
        <authorList>
            <person name="Venkateswaran K."/>
        </authorList>
    </citation>
    <scope>NUCLEOTIDE SEQUENCE</scope>
    <source>
        <strain evidence="3">IIF3SC-B10</strain>
    </source>
</reference>
<keyword evidence="4" id="KW-1185">Reference proteome</keyword>
<feature type="compositionally biased region" description="Low complexity" evidence="1">
    <location>
        <begin position="17"/>
        <end position="37"/>
    </location>
</feature>
<keyword evidence="2" id="KW-0812">Transmembrane</keyword>
<keyword evidence="2" id="KW-0472">Membrane</keyword>
<gene>
    <name evidence="3" type="ORF">P5G52_06560</name>
</gene>
<accession>A0ABT8K0G9</accession>
<feature type="transmembrane region" description="Helical" evidence="2">
    <location>
        <begin position="149"/>
        <end position="172"/>
    </location>
</feature>
<proteinExistence type="predicted"/>
<feature type="region of interest" description="Disordered" evidence="1">
    <location>
        <begin position="1"/>
        <end position="52"/>
    </location>
</feature>
<keyword evidence="2" id="KW-1133">Transmembrane helix</keyword>
<evidence type="ECO:0000256" key="2">
    <source>
        <dbReference type="SAM" id="Phobius"/>
    </source>
</evidence>
<dbReference type="RefSeq" id="WP_301225771.1">
    <property type="nucleotide sequence ID" value="NZ_JAROCG010000001.1"/>
</dbReference>